<dbReference type="PROSITE" id="PS50932">
    <property type="entry name" value="HTH_LACI_2"/>
    <property type="match status" value="1"/>
</dbReference>
<dbReference type="SMART" id="SM00354">
    <property type="entry name" value="HTH_LACI"/>
    <property type="match status" value="1"/>
</dbReference>
<dbReference type="Gene3D" id="3.40.50.2300">
    <property type="match status" value="2"/>
</dbReference>
<proteinExistence type="predicted"/>
<name>A0A4Q5HH32_9BACE</name>
<organism evidence="6 8">
    <name type="scientific">Bacteroides intestinalis</name>
    <dbReference type="NCBI Taxonomy" id="329854"/>
    <lineage>
        <taxon>Bacteria</taxon>
        <taxon>Pseudomonadati</taxon>
        <taxon>Bacteroidota</taxon>
        <taxon>Bacteroidia</taxon>
        <taxon>Bacteroidales</taxon>
        <taxon>Bacteroidaceae</taxon>
        <taxon>Bacteroides</taxon>
    </lineage>
</organism>
<dbReference type="InterPro" id="IPR010982">
    <property type="entry name" value="Lambda_DNA-bd_dom_sf"/>
</dbReference>
<keyword evidence="8" id="KW-1185">Reference proteome</keyword>
<protein>
    <submittedName>
        <fullName evidence="6">LacI family DNA-binding transcriptional regulator</fullName>
    </submittedName>
    <submittedName>
        <fullName evidence="5">LacI family transcriptional regulator</fullName>
    </submittedName>
</protein>
<reference evidence="5 7" key="1">
    <citation type="submission" date="2018-08" db="EMBL/GenBank/DDBJ databases">
        <title>A genome reference for cultivated species of the human gut microbiota.</title>
        <authorList>
            <person name="Zou Y."/>
            <person name="Xue W."/>
            <person name="Luo G."/>
        </authorList>
    </citation>
    <scope>NUCLEOTIDE SEQUENCE [LARGE SCALE GENOMIC DNA]</scope>
    <source>
        <strain evidence="5 7">AF31-23</strain>
    </source>
</reference>
<dbReference type="Proteomes" id="UP000286003">
    <property type="component" value="Unassembled WGS sequence"/>
</dbReference>
<dbReference type="RefSeq" id="WP_118216827.1">
    <property type="nucleotide sequence ID" value="NZ_JADMUC010000004.1"/>
</dbReference>
<evidence type="ECO:0000313" key="8">
    <source>
        <dbReference type="Proteomes" id="UP000291191"/>
    </source>
</evidence>
<reference evidence="6 8" key="2">
    <citation type="journal article" date="2019" name="Science, e1252229">
        <title>Invertible promoters mediate bacterial phase variation, antibiotic resistance, and host adaptation in the gut.</title>
        <authorList>
            <person name="Jiang X."/>
            <person name="Hall A.B."/>
            <person name="Arthur T.D."/>
            <person name="Plichta D.R."/>
            <person name="Covington C.T."/>
            <person name="Poyet M."/>
            <person name="Crothers J."/>
            <person name="Moses P.L."/>
            <person name="Tolonen A.C."/>
            <person name="Vlamakis H."/>
            <person name="Alm E.J."/>
            <person name="Xavier R.J."/>
        </authorList>
    </citation>
    <scope>NUCLEOTIDE SEQUENCE [LARGE SCALE GENOMIC DNA]</scope>
    <source>
        <strain evidence="8">bf_0095</strain>
        <strain evidence="6">Bf_0095</strain>
    </source>
</reference>
<dbReference type="PANTHER" id="PTHR30146">
    <property type="entry name" value="LACI-RELATED TRANSCRIPTIONAL REPRESSOR"/>
    <property type="match status" value="1"/>
</dbReference>
<gene>
    <name evidence="5" type="ORF">DWZ32_19700</name>
    <name evidence="6" type="ORF">EAJ06_08125</name>
</gene>
<dbReference type="GO" id="GO:0000976">
    <property type="term" value="F:transcription cis-regulatory region binding"/>
    <property type="evidence" value="ECO:0007669"/>
    <property type="project" value="TreeGrafter"/>
</dbReference>
<keyword evidence="3" id="KW-0804">Transcription</keyword>
<dbReference type="EMBL" id="RCXO01000008">
    <property type="protein sequence ID" value="RYT80974.1"/>
    <property type="molecule type" value="Genomic_DNA"/>
</dbReference>
<evidence type="ECO:0000313" key="5">
    <source>
        <dbReference type="EMBL" id="RHN03702.1"/>
    </source>
</evidence>
<evidence type="ECO:0000256" key="2">
    <source>
        <dbReference type="ARBA" id="ARBA00023125"/>
    </source>
</evidence>
<dbReference type="CDD" id="cd06267">
    <property type="entry name" value="PBP1_LacI_sugar_binding-like"/>
    <property type="match status" value="1"/>
</dbReference>
<evidence type="ECO:0000256" key="1">
    <source>
        <dbReference type="ARBA" id="ARBA00023015"/>
    </source>
</evidence>
<evidence type="ECO:0000313" key="7">
    <source>
        <dbReference type="Proteomes" id="UP000286003"/>
    </source>
</evidence>
<keyword evidence="2 6" id="KW-0238">DNA-binding</keyword>
<accession>A0A4Q5HH32</accession>
<evidence type="ECO:0000313" key="6">
    <source>
        <dbReference type="EMBL" id="RYT80974.1"/>
    </source>
</evidence>
<dbReference type="Proteomes" id="UP000291191">
    <property type="component" value="Unassembled WGS sequence"/>
</dbReference>
<evidence type="ECO:0000259" key="4">
    <source>
        <dbReference type="PROSITE" id="PS50932"/>
    </source>
</evidence>
<evidence type="ECO:0000256" key="3">
    <source>
        <dbReference type="ARBA" id="ARBA00023163"/>
    </source>
</evidence>
<dbReference type="AlphaFoldDB" id="A0A4Q5HH32"/>
<dbReference type="InterPro" id="IPR046335">
    <property type="entry name" value="LacI/GalR-like_sensor"/>
</dbReference>
<comment type="caution">
    <text evidence="6">The sequence shown here is derived from an EMBL/GenBank/DDBJ whole genome shotgun (WGS) entry which is preliminary data.</text>
</comment>
<dbReference type="PANTHER" id="PTHR30146:SF109">
    <property type="entry name" value="HTH-TYPE TRANSCRIPTIONAL REGULATOR GALS"/>
    <property type="match status" value="1"/>
</dbReference>
<dbReference type="Gene3D" id="1.10.260.40">
    <property type="entry name" value="lambda repressor-like DNA-binding domains"/>
    <property type="match status" value="1"/>
</dbReference>
<feature type="domain" description="HTH lacI-type" evidence="4">
    <location>
        <begin position="7"/>
        <end position="61"/>
    </location>
</feature>
<dbReference type="InterPro" id="IPR028082">
    <property type="entry name" value="Peripla_BP_I"/>
</dbReference>
<sequence>MMDKKKVSIYDIAKELKISASTVSRALNNHKGISSEVSEAVHKLAKELNYKPNQMAVALKTGKIKTIGMIVPLIDRNYFVQAIAGVETEIYKAGYNLIIATSGNLFEREKKIIASLSQGKVVGIIAAVAAETTDYSHYVSLVESGIPLVMFDRKMAIPNTSSVVQDDYNGAYEATKHLIEQGCKRIFFYRGPQNVSIWSERDRGYRQAMSDYGLEVTNKHIHTALTTEEEGRKYAIKLSAQKNQQLPDGILFSGDFAAKAAMEVFVEKGIKIPQEIAIVGFVNEPWDVLLNPPLSSIEQFSYRIGKTSARLMLEAISGMPYQDIVYKPQLIVRESSLKSKYL</sequence>
<dbReference type="SUPFAM" id="SSF47413">
    <property type="entry name" value="lambda repressor-like DNA-binding domains"/>
    <property type="match status" value="1"/>
</dbReference>
<dbReference type="Pfam" id="PF00356">
    <property type="entry name" value="LacI"/>
    <property type="match status" value="1"/>
</dbReference>
<dbReference type="CDD" id="cd01392">
    <property type="entry name" value="HTH_LacI"/>
    <property type="match status" value="1"/>
</dbReference>
<dbReference type="Pfam" id="PF13377">
    <property type="entry name" value="Peripla_BP_3"/>
    <property type="match status" value="1"/>
</dbReference>
<dbReference type="OrthoDB" id="9803256at2"/>
<dbReference type="EMBL" id="QRQM01000028">
    <property type="protein sequence ID" value="RHN03702.1"/>
    <property type="molecule type" value="Genomic_DNA"/>
</dbReference>
<dbReference type="SUPFAM" id="SSF53822">
    <property type="entry name" value="Periplasmic binding protein-like I"/>
    <property type="match status" value="1"/>
</dbReference>
<keyword evidence="1" id="KW-0805">Transcription regulation</keyword>
<dbReference type="InterPro" id="IPR000843">
    <property type="entry name" value="HTH_LacI"/>
</dbReference>
<dbReference type="GO" id="GO:0003700">
    <property type="term" value="F:DNA-binding transcription factor activity"/>
    <property type="evidence" value="ECO:0007669"/>
    <property type="project" value="TreeGrafter"/>
</dbReference>